<dbReference type="AlphaFoldDB" id="A0A0K2TG89"/>
<protein>
    <submittedName>
        <fullName evidence="1">Uncharacterized protein</fullName>
    </submittedName>
</protein>
<accession>A0A0K2TG89</accession>
<feature type="non-terminal residue" evidence="1">
    <location>
        <position position="54"/>
    </location>
</feature>
<dbReference type="EMBL" id="HACA01007687">
    <property type="protein sequence ID" value="CDW25048.1"/>
    <property type="molecule type" value="Transcribed_RNA"/>
</dbReference>
<reference evidence="1" key="1">
    <citation type="submission" date="2014-05" db="EMBL/GenBank/DDBJ databases">
        <authorList>
            <person name="Chronopoulou M."/>
        </authorList>
    </citation>
    <scope>NUCLEOTIDE SEQUENCE</scope>
    <source>
        <tissue evidence="1">Whole organism</tissue>
    </source>
</reference>
<evidence type="ECO:0000313" key="1">
    <source>
        <dbReference type="EMBL" id="CDW25048.1"/>
    </source>
</evidence>
<name>A0A0K2TG89_LEPSM</name>
<feature type="non-terminal residue" evidence="1">
    <location>
        <position position="1"/>
    </location>
</feature>
<proteinExistence type="predicted"/>
<sequence length="54" mass="6195">SVGDSYFTTKRGVNGQIIGEEKIIIISNSFNFLARANNWYVYVSFGRNVFIIFK</sequence>
<organism evidence="1">
    <name type="scientific">Lepeophtheirus salmonis</name>
    <name type="common">Salmon louse</name>
    <name type="synonym">Caligus salmonis</name>
    <dbReference type="NCBI Taxonomy" id="72036"/>
    <lineage>
        <taxon>Eukaryota</taxon>
        <taxon>Metazoa</taxon>
        <taxon>Ecdysozoa</taxon>
        <taxon>Arthropoda</taxon>
        <taxon>Crustacea</taxon>
        <taxon>Multicrustacea</taxon>
        <taxon>Hexanauplia</taxon>
        <taxon>Copepoda</taxon>
        <taxon>Siphonostomatoida</taxon>
        <taxon>Caligidae</taxon>
        <taxon>Lepeophtheirus</taxon>
    </lineage>
</organism>